<reference evidence="2" key="1">
    <citation type="journal article" date="2019" name="Int. J. Syst. Evol. Microbiol.">
        <title>The Global Catalogue of Microorganisms (GCM) 10K type strain sequencing project: providing services to taxonomists for standard genome sequencing and annotation.</title>
        <authorList>
            <consortium name="The Broad Institute Genomics Platform"/>
            <consortium name="The Broad Institute Genome Sequencing Center for Infectious Disease"/>
            <person name="Wu L."/>
            <person name="Ma J."/>
        </authorList>
    </citation>
    <scope>NUCLEOTIDE SEQUENCE [LARGE SCALE GENOMIC DNA]</scope>
    <source>
        <strain evidence="2">CCUG 62952</strain>
    </source>
</reference>
<comment type="caution">
    <text evidence="1">The sequence shown here is derived from an EMBL/GenBank/DDBJ whole genome shotgun (WGS) entry which is preliminary data.</text>
</comment>
<evidence type="ECO:0008006" key="3">
    <source>
        <dbReference type="Google" id="ProtNLM"/>
    </source>
</evidence>
<proteinExistence type="predicted"/>
<dbReference type="PROSITE" id="PS51257">
    <property type="entry name" value="PROKAR_LIPOPROTEIN"/>
    <property type="match status" value="1"/>
</dbReference>
<dbReference type="SUPFAM" id="SSF117070">
    <property type="entry name" value="LEA14-like"/>
    <property type="match status" value="1"/>
</dbReference>
<sequence length="153" mass="16911">MKKTLLLLTIIFTVFGCTVSEKPIFVKVEKVKVVEATLEQVTVSAEAFFLNPNDLGGTLESKGIDILINDVDVGNVRSETFKVPARNEFSIPLIATIPTKRIFKEEQGGLLGGLLNSILNKTITVQYKGTITYKTLGLSYDYPIDITKEVEIK</sequence>
<dbReference type="EMBL" id="JBHTJH010000004">
    <property type="protein sequence ID" value="MFD0861868.1"/>
    <property type="molecule type" value="Genomic_DNA"/>
</dbReference>
<dbReference type="Proteomes" id="UP001596978">
    <property type="component" value="Unassembled WGS sequence"/>
</dbReference>
<dbReference type="Gene3D" id="2.60.40.1820">
    <property type="match status" value="1"/>
</dbReference>
<organism evidence="1 2">
    <name type="scientific">Sungkyunkwania multivorans</name>
    <dbReference type="NCBI Taxonomy" id="1173618"/>
    <lineage>
        <taxon>Bacteria</taxon>
        <taxon>Pseudomonadati</taxon>
        <taxon>Bacteroidota</taxon>
        <taxon>Flavobacteriia</taxon>
        <taxon>Flavobacteriales</taxon>
        <taxon>Flavobacteriaceae</taxon>
        <taxon>Sungkyunkwania</taxon>
    </lineage>
</organism>
<name>A0ABW3CVV8_9FLAO</name>
<keyword evidence="2" id="KW-1185">Reference proteome</keyword>
<evidence type="ECO:0000313" key="1">
    <source>
        <dbReference type="EMBL" id="MFD0861868.1"/>
    </source>
</evidence>
<protein>
    <recommendedName>
        <fullName evidence="3">Late embryogenesis abundant protein LEA-2 subgroup domain-containing protein</fullName>
    </recommendedName>
</protein>
<dbReference type="RefSeq" id="WP_386405697.1">
    <property type="nucleotide sequence ID" value="NZ_JBHTJH010000004.1"/>
</dbReference>
<evidence type="ECO:0000313" key="2">
    <source>
        <dbReference type="Proteomes" id="UP001596978"/>
    </source>
</evidence>
<accession>A0ABW3CVV8</accession>
<gene>
    <name evidence="1" type="ORF">ACFQ1M_06590</name>
</gene>